<evidence type="ECO:0000313" key="2">
    <source>
        <dbReference type="EMBL" id="PSN64147.1"/>
    </source>
</evidence>
<keyword evidence="3" id="KW-1185">Reference proteome</keyword>
<proteinExistence type="predicted"/>
<evidence type="ECO:0000313" key="3">
    <source>
        <dbReference type="Proteomes" id="UP000240883"/>
    </source>
</evidence>
<dbReference type="EMBL" id="KZ678139">
    <property type="protein sequence ID" value="PSN64147.1"/>
    <property type="molecule type" value="Genomic_DNA"/>
</dbReference>
<reference evidence="2 3" key="1">
    <citation type="journal article" date="2018" name="Front. Microbiol.">
        <title>Genome-Wide Analysis of Corynespora cassiicola Leaf Fall Disease Putative Effectors.</title>
        <authorList>
            <person name="Lopez D."/>
            <person name="Ribeiro S."/>
            <person name="Label P."/>
            <person name="Fumanal B."/>
            <person name="Venisse J.S."/>
            <person name="Kohler A."/>
            <person name="de Oliveira R.R."/>
            <person name="Labutti K."/>
            <person name="Lipzen A."/>
            <person name="Lail K."/>
            <person name="Bauer D."/>
            <person name="Ohm R.A."/>
            <person name="Barry K.W."/>
            <person name="Spatafora J."/>
            <person name="Grigoriev I.V."/>
            <person name="Martin F.M."/>
            <person name="Pujade-Renaud V."/>
        </authorList>
    </citation>
    <scope>NUCLEOTIDE SEQUENCE [LARGE SCALE GENOMIC DNA]</scope>
    <source>
        <strain evidence="2 3">Philippines</strain>
    </source>
</reference>
<dbReference type="AlphaFoldDB" id="A0A2T2NFE1"/>
<sequence>MQRSGTGKRGYLAGQAQSTHTHTHDAPAGDGAGDEQKKKDAMADSGAELSSSRHSPSKTDRRAPNTRRRCPSSGPPSPRIGASSPPSPPSPLQRHVTLPVLAF</sequence>
<dbReference type="Proteomes" id="UP000240883">
    <property type="component" value="Unassembled WGS sequence"/>
</dbReference>
<organism evidence="2 3">
    <name type="scientific">Corynespora cassiicola Philippines</name>
    <dbReference type="NCBI Taxonomy" id="1448308"/>
    <lineage>
        <taxon>Eukaryota</taxon>
        <taxon>Fungi</taxon>
        <taxon>Dikarya</taxon>
        <taxon>Ascomycota</taxon>
        <taxon>Pezizomycotina</taxon>
        <taxon>Dothideomycetes</taxon>
        <taxon>Pleosporomycetidae</taxon>
        <taxon>Pleosporales</taxon>
        <taxon>Corynesporascaceae</taxon>
        <taxon>Corynespora</taxon>
    </lineage>
</organism>
<gene>
    <name evidence="2" type="ORF">BS50DRAFT_98843</name>
</gene>
<protein>
    <submittedName>
        <fullName evidence="2">Uncharacterized protein</fullName>
    </submittedName>
</protein>
<accession>A0A2T2NFE1</accession>
<evidence type="ECO:0000256" key="1">
    <source>
        <dbReference type="SAM" id="MobiDB-lite"/>
    </source>
</evidence>
<feature type="region of interest" description="Disordered" evidence="1">
    <location>
        <begin position="1"/>
        <end position="103"/>
    </location>
</feature>
<name>A0A2T2NFE1_CORCC</name>